<evidence type="ECO:0000256" key="1">
    <source>
        <dbReference type="SAM" id="SignalP"/>
    </source>
</evidence>
<evidence type="ECO:0000313" key="3">
    <source>
        <dbReference type="EMBL" id="MDF8333761.1"/>
    </source>
</evidence>
<accession>A0ABT6CIM5</accession>
<dbReference type="GO" id="GO:0016787">
    <property type="term" value="F:hydrolase activity"/>
    <property type="evidence" value="ECO:0007669"/>
    <property type="project" value="UniProtKB-KW"/>
</dbReference>
<evidence type="ECO:0000259" key="2">
    <source>
        <dbReference type="Pfam" id="PF00144"/>
    </source>
</evidence>
<reference evidence="3 4" key="1">
    <citation type="submission" date="2023-03" db="EMBL/GenBank/DDBJ databases">
        <title>Novosphingobium cyanobacteriorum sp. nov., isolated from a eutrophic reservoir during the Microcystis bloom period.</title>
        <authorList>
            <person name="Kang M."/>
            <person name="Le V."/>
            <person name="Ko S.-R."/>
            <person name="Lee S.-A."/>
            <person name="Ahn C.-Y."/>
        </authorList>
    </citation>
    <scope>NUCLEOTIDE SEQUENCE [LARGE SCALE GENOMIC DNA]</scope>
    <source>
        <strain evidence="3 4">HBC54</strain>
    </source>
</reference>
<gene>
    <name evidence="3" type="ORF">POM99_11160</name>
</gene>
<feature type="chain" id="PRO_5047531178" evidence="1">
    <location>
        <begin position="29"/>
        <end position="470"/>
    </location>
</feature>
<organism evidence="3 4">
    <name type="scientific">Novosphingobium cyanobacteriorum</name>
    <dbReference type="NCBI Taxonomy" id="3024215"/>
    <lineage>
        <taxon>Bacteria</taxon>
        <taxon>Pseudomonadati</taxon>
        <taxon>Pseudomonadota</taxon>
        <taxon>Alphaproteobacteria</taxon>
        <taxon>Sphingomonadales</taxon>
        <taxon>Sphingomonadaceae</taxon>
        <taxon>Novosphingobium</taxon>
    </lineage>
</organism>
<keyword evidence="4" id="KW-1185">Reference proteome</keyword>
<feature type="domain" description="Beta-lactamase-related" evidence="2">
    <location>
        <begin position="31"/>
        <end position="348"/>
    </location>
</feature>
<dbReference type="EMBL" id="JAROCY010000009">
    <property type="protein sequence ID" value="MDF8333761.1"/>
    <property type="molecule type" value="Genomic_DNA"/>
</dbReference>
<sequence length="470" mass="49813">MSNFPRFHAAVHSAAALSLAITAMPASADTVDDLVAAERARANVPGIAVGVIDHGVIRRLQGYGLSNIETATPVGPDTLFKTGALGMQFTAAGILLLAEDGKVALDDPVRKYLPELPATWAPVTIRHLLNHTSGIPATPSGDFQKEYTEAELLGIIAGQQLNFRPGAHWRFSYAGYIVLGFVIRRVTRDHYATFLQKRVFAPTGMARARGIDELAVIPGRASGYELRDGAWRNAERISATANSTADGSLYLSALDYAAWAQALSRGRLLSPASWLQVAQPAALADAARCGYGAGWYLEGEGGGHSWSHGGSWQGFQTFAVRYPAEDLTVVVLANGETADVSSLARRIVATQRPGLAGPATPMPDAPASLVAHVGTLLDGIAAGRVDRAHYVDFARVDLEEMVAQYAQLLAPLGARRELAVFGSGPGCGGVTWRLRARYDGGVVDIRLGQDAGGRVTSLDIVPLSAWDAPL</sequence>
<dbReference type="Pfam" id="PF00144">
    <property type="entry name" value="Beta-lactamase"/>
    <property type="match status" value="1"/>
</dbReference>
<keyword evidence="1" id="KW-0732">Signal</keyword>
<dbReference type="Gene3D" id="3.40.710.10">
    <property type="entry name" value="DD-peptidase/beta-lactamase superfamily"/>
    <property type="match status" value="1"/>
</dbReference>
<feature type="signal peptide" evidence="1">
    <location>
        <begin position="1"/>
        <end position="28"/>
    </location>
</feature>
<dbReference type="SUPFAM" id="SSF56601">
    <property type="entry name" value="beta-lactamase/transpeptidase-like"/>
    <property type="match status" value="1"/>
</dbReference>
<dbReference type="Proteomes" id="UP001222770">
    <property type="component" value="Unassembled WGS sequence"/>
</dbReference>
<comment type="caution">
    <text evidence="3">The sequence shown here is derived from an EMBL/GenBank/DDBJ whole genome shotgun (WGS) entry which is preliminary data.</text>
</comment>
<dbReference type="InterPro" id="IPR001466">
    <property type="entry name" value="Beta-lactam-related"/>
</dbReference>
<evidence type="ECO:0000313" key="4">
    <source>
        <dbReference type="Proteomes" id="UP001222770"/>
    </source>
</evidence>
<dbReference type="InterPro" id="IPR050491">
    <property type="entry name" value="AmpC-like"/>
</dbReference>
<proteinExistence type="predicted"/>
<dbReference type="PANTHER" id="PTHR46825">
    <property type="entry name" value="D-ALANYL-D-ALANINE-CARBOXYPEPTIDASE/ENDOPEPTIDASE AMPH"/>
    <property type="match status" value="1"/>
</dbReference>
<keyword evidence="3" id="KW-0378">Hydrolase</keyword>
<dbReference type="RefSeq" id="WP_277277771.1">
    <property type="nucleotide sequence ID" value="NZ_JAROCY010000009.1"/>
</dbReference>
<dbReference type="InterPro" id="IPR012338">
    <property type="entry name" value="Beta-lactam/transpept-like"/>
</dbReference>
<protein>
    <submittedName>
        <fullName evidence="3">Serine hydrolase</fullName>
    </submittedName>
</protein>
<dbReference type="PANTHER" id="PTHR46825:SF9">
    <property type="entry name" value="BETA-LACTAMASE-RELATED DOMAIN-CONTAINING PROTEIN"/>
    <property type="match status" value="1"/>
</dbReference>
<name>A0ABT6CIM5_9SPHN</name>